<dbReference type="Proteomes" id="UP001457197">
    <property type="component" value="Unassembled WGS sequence"/>
</dbReference>
<comment type="caution">
    <text evidence="1">The sequence shown here is derived from an EMBL/GenBank/DDBJ whole genome shotgun (WGS) entry which is preliminary data.</text>
</comment>
<evidence type="ECO:0000313" key="1">
    <source>
        <dbReference type="EMBL" id="MEQ2360638.1"/>
    </source>
</evidence>
<keyword evidence="2" id="KW-1185">Reference proteome</keyword>
<proteinExistence type="predicted"/>
<reference evidence="1 2" key="1">
    <citation type="submission" date="2024-03" db="EMBL/GenBank/DDBJ databases">
        <title>Human intestinal bacterial collection.</title>
        <authorList>
            <person name="Pauvert C."/>
            <person name="Hitch T.C.A."/>
            <person name="Clavel T."/>
        </authorList>
    </citation>
    <scope>NUCLEOTIDE SEQUENCE [LARGE SCALE GENOMIC DNA]</scope>
    <source>
        <strain evidence="1 2">CLA-AA-H175</strain>
    </source>
</reference>
<organism evidence="1 2">
    <name type="scientific">Faecalibacterium tardum</name>
    <dbReference type="NCBI Taxonomy" id="3133156"/>
    <lineage>
        <taxon>Bacteria</taxon>
        <taxon>Bacillati</taxon>
        <taxon>Bacillota</taxon>
        <taxon>Clostridia</taxon>
        <taxon>Eubacteriales</taxon>
        <taxon>Oscillospiraceae</taxon>
        <taxon>Faecalibacterium</taxon>
    </lineage>
</organism>
<evidence type="ECO:0000313" key="2">
    <source>
        <dbReference type="Proteomes" id="UP001457197"/>
    </source>
</evidence>
<sequence length="42" mass="4484">MTKVSSEHMTSGIAAVMTLPCSGLPKKALTGGLPFTPLYHFY</sequence>
<protein>
    <submittedName>
        <fullName evidence="1">Uncharacterized protein</fullName>
    </submittedName>
</protein>
<name>A0ABV1AR25_9FIRM</name>
<accession>A0ABV1AR25</accession>
<gene>
    <name evidence="1" type="ORF">WMO44_00545</name>
</gene>
<dbReference type="EMBL" id="JBBMEO010000001">
    <property type="protein sequence ID" value="MEQ2360638.1"/>
    <property type="molecule type" value="Genomic_DNA"/>
</dbReference>